<evidence type="ECO:0000256" key="8">
    <source>
        <dbReference type="SAM" id="Phobius"/>
    </source>
</evidence>
<evidence type="ECO:0000256" key="2">
    <source>
        <dbReference type="ARBA" id="ARBA00006117"/>
    </source>
</evidence>
<gene>
    <name evidence="9" type="ORF">OIT44_06340</name>
</gene>
<evidence type="ECO:0000256" key="1">
    <source>
        <dbReference type="ARBA" id="ARBA00004651"/>
    </source>
</evidence>
<organism evidence="9 10">
    <name type="scientific">Weissella ceti</name>
    <dbReference type="NCBI Taxonomy" id="759620"/>
    <lineage>
        <taxon>Bacteria</taxon>
        <taxon>Bacillati</taxon>
        <taxon>Bacillota</taxon>
        <taxon>Bacilli</taxon>
        <taxon>Lactobacillales</taxon>
        <taxon>Lactobacillaceae</taxon>
        <taxon>Weissella</taxon>
    </lineage>
</organism>
<feature type="transmembrane region" description="Helical" evidence="8">
    <location>
        <begin position="263"/>
        <end position="285"/>
    </location>
</feature>
<evidence type="ECO:0000256" key="3">
    <source>
        <dbReference type="ARBA" id="ARBA00022448"/>
    </source>
</evidence>
<feature type="transmembrane region" description="Helical" evidence="8">
    <location>
        <begin position="297"/>
        <end position="315"/>
    </location>
</feature>
<dbReference type="RefSeq" id="WP_213409151.1">
    <property type="nucleotide sequence ID" value="NZ_CP074441.1"/>
</dbReference>
<sequence length="317" mass="33054">MSILIALIPALAWGATGIVTTKMGGSAAQGTLGMTFGALLFALATFFGFVLPTYGAEFAMNPRIWVVGFISGMAWTVGTAGQFVAFKKLGVSVGGPLSTAGQIVMNALLAASLLGEWSTAKMWVIGLIAIVAIAAGAVLTALPDPADKTVNTQQTQWTSGGIALIISTIGYMTYFIVPNLLRNAGYISNEIAGKDNGLAYITGIVGPQAIGQVLGAFIIVIFFMKEGKTMFEIGTWRNIVTGLVWGIGNLFMFISAANPEIGQAMAATFSQLGVIVATFGGIYILGEKKTSRQMAMILVGTFLIVVGAIVISNLATF</sequence>
<evidence type="ECO:0000256" key="4">
    <source>
        <dbReference type="ARBA" id="ARBA00022597"/>
    </source>
</evidence>
<keyword evidence="6 8" id="KW-1133">Transmembrane helix</keyword>
<accession>A0ABT3E5H8</accession>
<keyword evidence="7 8" id="KW-0472">Membrane</keyword>
<evidence type="ECO:0000256" key="7">
    <source>
        <dbReference type="ARBA" id="ARBA00023136"/>
    </source>
</evidence>
<keyword evidence="4 9" id="KW-0762">Sugar transport</keyword>
<keyword evidence="3" id="KW-0813">Transport</keyword>
<feature type="transmembrane region" description="Helical" evidence="8">
    <location>
        <begin position="197"/>
        <end position="224"/>
    </location>
</feature>
<feature type="transmembrane region" description="Helical" evidence="8">
    <location>
        <begin position="236"/>
        <end position="257"/>
    </location>
</feature>
<comment type="similarity">
    <text evidence="2">Belongs to the GRP transporter (TC 2.A.7.5) family.</text>
</comment>
<dbReference type="CDD" id="cd23110">
    <property type="entry name" value="GRP"/>
    <property type="match status" value="1"/>
</dbReference>
<feature type="transmembrane region" description="Helical" evidence="8">
    <location>
        <begin position="33"/>
        <end position="52"/>
    </location>
</feature>
<protein>
    <submittedName>
        <fullName evidence="9">GRP family sugar transporter</fullName>
    </submittedName>
</protein>
<dbReference type="SUPFAM" id="SSF103481">
    <property type="entry name" value="Multidrug resistance efflux transporter EmrE"/>
    <property type="match status" value="1"/>
</dbReference>
<dbReference type="InterPro" id="IPR010651">
    <property type="entry name" value="Sugar_transport"/>
</dbReference>
<evidence type="ECO:0000313" key="10">
    <source>
        <dbReference type="Proteomes" id="UP001526225"/>
    </source>
</evidence>
<dbReference type="Proteomes" id="UP001526225">
    <property type="component" value="Unassembled WGS sequence"/>
</dbReference>
<proteinExistence type="inferred from homology"/>
<keyword evidence="5 8" id="KW-0812">Transmembrane</keyword>
<dbReference type="Pfam" id="PF06800">
    <property type="entry name" value="Sugar_transport"/>
    <property type="match status" value="1"/>
</dbReference>
<dbReference type="InterPro" id="IPR037185">
    <property type="entry name" value="EmrE-like"/>
</dbReference>
<dbReference type="EMBL" id="JAOZFE010000007">
    <property type="protein sequence ID" value="MCW0953676.1"/>
    <property type="molecule type" value="Genomic_DNA"/>
</dbReference>
<feature type="transmembrane region" description="Helical" evidence="8">
    <location>
        <begin position="64"/>
        <end position="86"/>
    </location>
</feature>
<evidence type="ECO:0000256" key="5">
    <source>
        <dbReference type="ARBA" id="ARBA00022692"/>
    </source>
</evidence>
<feature type="transmembrane region" description="Helical" evidence="8">
    <location>
        <begin position="122"/>
        <end position="143"/>
    </location>
</feature>
<evidence type="ECO:0000256" key="6">
    <source>
        <dbReference type="ARBA" id="ARBA00022989"/>
    </source>
</evidence>
<feature type="transmembrane region" description="Helical" evidence="8">
    <location>
        <begin position="155"/>
        <end position="177"/>
    </location>
</feature>
<evidence type="ECO:0000313" key="9">
    <source>
        <dbReference type="EMBL" id="MCW0953676.1"/>
    </source>
</evidence>
<keyword evidence="10" id="KW-1185">Reference proteome</keyword>
<name>A0ABT3E5H8_9LACO</name>
<reference evidence="9 10" key="1">
    <citation type="submission" date="2022-10" db="EMBL/GenBank/DDBJ databases">
        <title>Weissella fermenti sp. nov., isolated from fermented cabbage.</title>
        <authorList>
            <person name="Lee J.K."/>
            <person name="Baek J.H."/>
            <person name="Choi D.G."/>
            <person name="Kim J.M."/>
            <person name="Jeon C.O."/>
        </authorList>
    </citation>
    <scope>NUCLEOTIDE SEQUENCE [LARGE SCALE GENOMIC DNA]</scope>
    <source>
        <strain evidence="9 10">KACC 18534</strain>
    </source>
</reference>
<dbReference type="PANTHER" id="PTHR16119">
    <property type="entry name" value="TRANSMEMBRANE PROTEIN 144"/>
    <property type="match status" value="1"/>
</dbReference>
<comment type="subcellular location">
    <subcellularLocation>
        <location evidence="1">Cell membrane</location>
        <topology evidence="1">Multi-pass membrane protein</topology>
    </subcellularLocation>
</comment>
<comment type="caution">
    <text evidence="9">The sequence shown here is derived from an EMBL/GenBank/DDBJ whole genome shotgun (WGS) entry which is preliminary data.</text>
</comment>
<dbReference type="PANTHER" id="PTHR16119:SF17">
    <property type="entry name" value="TRANSMEMBRANE PROTEIN 144"/>
    <property type="match status" value="1"/>
</dbReference>